<reference evidence="1" key="1">
    <citation type="submission" date="2023-06" db="EMBL/GenBank/DDBJ databases">
        <title>Survivors Of The Sea: Transcriptome response of Skeletonema marinoi to long-term dormancy.</title>
        <authorList>
            <person name="Pinder M.I.M."/>
            <person name="Kourtchenko O."/>
            <person name="Robertson E.K."/>
            <person name="Larsson T."/>
            <person name="Maumus F."/>
            <person name="Osuna-Cruz C.M."/>
            <person name="Vancaester E."/>
            <person name="Stenow R."/>
            <person name="Vandepoele K."/>
            <person name="Ploug H."/>
            <person name="Bruchert V."/>
            <person name="Godhe A."/>
            <person name="Topel M."/>
        </authorList>
    </citation>
    <scope>NUCLEOTIDE SEQUENCE</scope>
    <source>
        <strain evidence="1">R05AC</strain>
    </source>
</reference>
<accession>A0AAD8Y7W8</accession>
<dbReference type="Gene3D" id="3.40.50.300">
    <property type="entry name" value="P-loop containing nucleotide triphosphate hydrolases"/>
    <property type="match status" value="2"/>
</dbReference>
<organism evidence="1 2">
    <name type="scientific">Skeletonema marinoi</name>
    <dbReference type="NCBI Taxonomy" id="267567"/>
    <lineage>
        <taxon>Eukaryota</taxon>
        <taxon>Sar</taxon>
        <taxon>Stramenopiles</taxon>
        <taxon>Ochrophyta</taxon>
        <taxon>Bacillariophyta</taxon>
        <taxon>Coscinodiscophyceae</taxon>
        <taxon>Thalassiosirophycidae</taxon>
        <taxon>Thalassiosirales</taxon>
        <taxon>Skeletonemataceae</taxon>
        <taxon>Skeletonema</taxon>
        <taxon>Skeletonema marinoi-dohrnii complex</taxon>
    </lineage>
</organism>
<gene>
    <name evidence="1" type="ORF">QTG54_007904</name>
</gene>
<proteinExistence type="predicted"/>
<comment type="caution">
    <text evidence="1">The sequence shown here is derived from an EMBL/GenBank/DDBJ whole genome shotgun (WGS) entry which is preliminary data.</text>
</comment>
<dbReference type="Proteomes" id="UP001224775">
    <property type="component" value="Unassembled WGS sequence"/>
</dbReference>
<dbReference type="AlphaFoldDB" id="A0AAD8Y7W8"/>
<keyword evidence="2" id="KW-1185">Reference proteome</keyword>
<evidence type="ECO:0000313" key="2">
    <source>
        <dbReference type="Proteomes" id="UP001224775"/>
    </source>
</evidence>
<dbReference type="InterPro" id="IPR027417">
    <property type="entry name" value="P-loop_NTPase"/>
</dbReference>
<protein>
    <submittedName>
        <fullName evidence="1">Uncharacterized protein</fullName>
    </submittedName>
</protein>
<sequence>MPRNTKRKYPSFAMWTLLSFTCFRIYVGLHLSSKSYTTDNVETTSKDFYTEFVWPRKERTPINVLKQQVANKPKLKPLLSNLRSVDESTLPYKCGVIFFYHIACTGGSSINHWFGQQVKRNGPHTSYWTKWGRKEKMEANFINIMSNNRTQNIGPNEWRFVHAHGMSYFPNASEAYLYQWREEVESQGCAFVVTTMLRDAIGHTISQTKGMIKPNLTLDEFMSHLEPENYNQKGVFVTQLDYLLYNMGPRNEYNVTKEEKVRRAVELLQRHFDVLLLSDYDRFADIIHKITGWTPLKIKPANVFGGDLNYSYAELQKIKDLSEANGDVAFIDAVRHLYTPGYLDYLLNEPIVELALEIAKKPKIPPLLSNMRSIDESKLPYKCGIIFFYHIACTGGASMNHWLGKQVKHNGPHTSYWTSWGRHDGRERKFIDGMNNQTKKIGPNEWRVVHAHGYSYFPNASEAYLYQWREEVESQGCAFVVTTMLRDAIGHTISQTKGMIKPNLTFDEFMSHMEPENYNQRGIFERGAFVTQLDYLLYNMGPRNEYNATKEEKVRRAVELLQRHLDVLLLSDYDRFTDIIHKITGWSPTTMKQANVFDGDLNYSYAAFILRTLGALG</sequence>
<dbReference type="EMBL" id="JATAAI010000013">
    <property type="protein sequence ID" value="KAK1741426.1"/>
    <property type="molecule type" value="Genomic_DNA"/>
</dbReference>
<evidence type="ECO:0000313" key="1">
    <source>
        <dbReference type="EMBL" id="KAK1741426.1"/>
    </source>
</evidence>
<name>A0AAD8Y7W8_9STRA</name>